<reference evidence="1" key="1">
    <citation type="journal article" date="2020" name="Stud. Mycol.">
        <title>101 Dothideomycetes genomes: a test case for predicting lifestyles and emergence of pathogens.</title>
        <authorList>
            <person name="Haridas S."/>
            <person name="Albert R."/>
            <person name="Binder M."/>
            <person name="Bloem J."/>
            <person name="Labutti K."/>
            <person name="Salamov A."/>
            <person name="Andreopoulos B."/>
            <person name="Baker S."/>
            <person name="Barry K."/>
            <person name="Bills G."/>
            <person name="Bluhm B."/>
            <person name="Cannon C."/>
            <person name="Castanera R."/>
            <person name="Culley D."/>
            <person name="Daum C."/>
            <person name="Ezra D."/>
            <person name="Gonzalez J."/>
            <person name="Henrissat B."/>
            <person name="Kuo A."/>
            <person name="Liang C."/>
            <person name="Lipzen A."/>
            <person name="Lutzoni F."/>
            <person name="Magnuson J."/>
            <person name="Mondo S."/>
            <person name="Nolan M."/>
            <person name="Ohm R."/>
            <person name="Pangilinan J."/>
            <person name="Park H.-J."/>
            <person name="Ramirez L."/>
            <person name="Alfaro M."/>
            <person name="Sun H."/>
            <person name="Tritt A."/>
            <person name="Yoshinaga Y."/>
            <person name="Zwiers L.-H."/>
            <person name="Turgeon B."/>
            <person name="Goodwin S."/>
            <person name="Spatafora J."/>
            <person name="Crous P."/>
            <person name="Grigoriev I."/>
        </authorList>
    </citation>
    <scope>NUCLEOTIDE SEQUENCE</scope>
    <source>
        <strain evidence="1">ATCC 200398</strain>
    </source>
</reference>
<protein>
    <submittedName>
        <fullName evidence="1">Uncharacterized protein</fullName>
    </submittedName>
</protein>
<organism evidence="1 2">
    <name type="scientific">Lindgomyces ingoldianus</name>
    <dbReference type="NCBI Taxonomy" id="673940"/>
    <lineage>
        <taxon>Eukaryota</taxon>
        <taxon>Fungi</taxon>
        <taxon>Dikarya</taxon>
        <taxon>Ascomycota</taxon>
        <taxon>Pezizomycotina</taxon>
        <taxon>Dothideomycetes</taxon>
        <taxon>Pleosporomycetidae</taxon>
        <taxon>Pleosporales</taxon>
        <taxon>Lindgomycetaceae</taxon>
        <taxon>Lindgomyces</taxon>
    </lineage>
</organism>
<sequence length="342" mass="38653">MSPQIADRTAKYLCIVLHTHNEQDSSTTTMESASFNNPNTPLDDAPPAVCVFGIAELLENILQYLPFKQLFYLRRVNKIFRLVLTDYDHAPLARQVFCSPIKKPPFVPVEVQGKLATMQEMEKVMEEWQRGLCLPEHIQCQVVFCKRWRMMHRVADPAYINPIFKRQCLGIEDALGDTKRATDTGPPANIDPAADVDTTGWGVSWYIPPPLPLPPPEPQPQHPKACLEIIGTRAIFLTLSKNHLESFFSLDRNTSPEASWRKTYLTNPPVKRFEAFSIIQGDMVEDDEGVTLEMVARHLEEVFVREEEGRGDDLVGVGAAVAVRRFERLRVEIERAADEGGA</sequence>
<dbReference type="Proteomes" id="UP000799755">
    <property type="component" value="Unassembled WGS sequence"/>
</dbReference>
<gene>
    <name evidence="1" type="ORF">BDR25DRAFT_312291</name>
</gene>
<proteinExistence type="predicted"/>
<accession>A0ACB6R2W8</accession>
<dbReference type="EMBL" id="MU003500">
    <property type="protein sequence ID" value="KAF2473168.1"/>
    <property type="molecule type" value="Genomic_DNA"/>
</dbReference>
<keyword evidence="2" id="KW-1185">Reference proteome</keyword>
<comment type="caution">
    <text evidence="1">The sequence shown here is derived from an EMBL/GenBank/DDBJ whole genome shotgun (WGS) entry which is preliminary data.</text>
</comment>
<name>A0ACB6R2W8_9PLEO</name>
<evidence type="ECO:0000313" key="2">
    <source>
        <dbReference type="Proteomes" id="UP000799755"/>
    </source>
</evidence>
<evidence type="ECO:0000313" key="1">
    <source>
        <dbReference type="EMBL" id="KAF2473168.1"/>
    </source>
</evidence>